<dbReference type="InterPro" id="IPR001128">
    <property type="entry name" value="Cyt_P450"/>
</dbReference>
<keyword evidence="4 5" id="KW-0349">Heme</keyword>
<dbReference type="GO" id="GO:0020037">
    <property type="term" value="F:heme binding"/>
    <property type="evidence" value="ECO:0007669"/>
    <property type="project" value="InterPro"/>
</dbReference>
<dbReference type="PANTHER" id="PTHR24305:SF231">
    <property type="entry name" value="P450, PUTATIVE (EUROFUNG)-RELATED"/>
    <property type="match status" value="1"/>
</dbReference>
<proteinExistence type="inferred from homology"/>
<dbReference type="Gene3D" id="1.10.630.10">
    <property type="entry name" value="Cytochrome P450"/>
    <property type="match status" value="1"/>
</dbReference>
<dbReference type="PROSITE" id="PS00086">
    <property type="entry name" value="CYTOCHROME_P450"/>
    <property type="match status" value="1"/>
</dbReference>
<dbReference type="InterPro" id="IPR050121">
    <property type="entry name" value="Cytochrome_P450_monoxygenase"/>
</dbReference>
<accession>A0A3M7AYA0</accession>
<organism evidence="6 7">
    <name type="scientific">Hortaea werneckii</name>
    <name type="common">Black yeast</name>
    <name type="synonym">Cladosporium werneckii</name>
    <dbReference type="NCBI Taxonomy" id="91943"/>
    <lineage>
        <taxon>Eukaryota</taxon>
        <taxon>Fungi</taxon>
        <taxon>Dikarya</taxon>
        <taxon>Ascomycota</taxon>
        <taxon>Pezizomycotina</taxon>
        <taxon>Dothideomycetes</taxon>
        <taxon>Dothideomycetidae</taxon>
        <taxon>Mycosphaerellales</taxon>
        <taxon>Teratosphaeriaceae</taxon>
        <taxon>Hortaea</taxon>
    </lineage>
</organism>
<dbReference type="GO" id="GO:0004497">
    <property type="term" value="F:monooxygenase activity"/>
    <property type="evidence" value="ECO:0007669"/>
    <property type="project" value="UniProtKB-KW"/>
</dbReference>
<evidence type="ECO:0000256" key="5">
    <source>
        <dbReference type="RuleBase" id="RU000461"/>
    </source>
</evidence>
<dbReference type="PANTHER" id="PTHR24305">
    <property type="entry name" value="CYTOCHROME P450"/>
    <property type="match status" value="1"/>
</dbReference>
<dbReference type="InterPro" id="IPR002401">
    <property type="entry name" value="Cyt_P450_E_grp-I"/>
</dbReference>
<reference evidence="6 7" key="1">
    <citation type="journal article" date="2018" name="BMC Genomics">
        <title>Genomic evidence for intraspecific hybridization in a clonal and extremely halotolerant yeast.</title>
        <authorList>
            <person name="Gostincar C."/>
            <person name="Stajich J.E."/>
            <person name="Zupancic J."/>
            <person name="Zalar P."/>
            <person name="Gunde-Cimerman N."/>
        </authorList>
    </citation>
    <scope>NUCLEOTIDE SEQUENCE [LARGE SCALE GENOMIC DNA]</scope>
    <source>
        <strain evidence="6 7">EXF-6651</strain>
    </source>
</reference>
<dbReference type="PRINTS" id="PR00463">
    <property type="entry name" value="EP450I"/>
</dbReference>
<gene>
    <name evidence="6" type="ORF">D0866_06638</name>
</gene>
<dbReference type="GO" id="GO:0005506">
    <property type="term" value="F:iron ion binding"/>
    <property type="evidence" value="ECO:0007669"/>
    <property type="project" value="InterPro"/>
</dbReference>
<evidence type="ECO:0000313" key="7">
    <source>
        <dbReference type="Proteomes" id="UP000276864"/>
    </source>
</evidence>
<comment type="similarity">
    <text evidence="5">Belongs to the cytochrome P450 family.</text>
</comment>
<evidence type="ECO:0000256" key="4">
    <source>
        <dbReference type="PIRSR" id="PIRSR602401-1"/>
    </source>
</evidence>
<dbReference type="SUPFAM" id="SSF48264">
    <property type="entry name" value="Cytochrome P450"/>
    <property type="match status" value="1"/>
</dbReference>
<name>A0A3M7AYA0_HORWE</name>
<protein>
    <recommendedName>
        <fullName evidence="8">Cytochrome P450</fullName>
    </recommendedName>
</protein>
<keyword evidence="5" id="KW-0560">Oxidoreductase</keyword>
<keyword evidence="3 4" id="KW-0408">Iron</keyword>
<feature type="binding site" description="axial binding residue" evidence="4">
    <location>
        <position position="177"/>
    </location>
    <ligand>
        <name>heme</name>
        <dbReference type="ChEBI" id="CHEBI:30413"/>
    </ligand>
    <ligandPart>
        <name>Fe</name>
        <dbReference type="ChEBI" id="CHEBI:18248"/>
    </ligandPart>
</feature>
<dbReference type="Proteomes" id="UP000276864">
    <property type="component" value="Unassembled WGS sequence"/>
</dbReference>
<dbReference type="CDD" id="cd11062">
    <property type="entry name" value="CYP58-like"/>
    <property type="match status" value="1"/>
</dbReference>
<comment type="cofactor">
    <cofactor evidence="1 4">
        <name>heme</name>
        <dbReference type="ChEBI" id="CHEBI:30413"/>
    </cofactor>
</comment>
<dbReference type="AlphaFoldDB" id="A0A3M7AYA0"/>
<dbReference type="EMBL" id="QWIM01000637">
    <property type="protein sequence ID" value="RMY32397.1"/>
    <property type="molecule type" value="Genomic_DNA"/>
</dbReference>
<evidence type="ECO:0008006" key="8">
    <source>
        <dbReference type="Google" id="ProtNLM"/>
    </source>
</evidence>
<dbReference type="VEuPathDB" id="FungiDB:BTJ68_09029"/>
<dbReference type="InterPro" id="IPR017972">
    <property type="entry name" value="Cyt_P450_CS"/>
</dbReference>
<evidence type="ECO:0000313" key="6">
    <source>
        <dbReference type="EMBL" id="RMY32397.1"/>
    </source>
</evidence>
<dbReference type="Pfam" id="PF00067">
    <property type="entry name" value="p450"/>
    <property type="match status" value="1"/>
</dbReference>
<dbReference type="GO" id="GO:0016705">
    <property type="term" value="F:oxidoreductase activity, acting on paired donors, with incorporation or reduction of molecular oxygen"/>
    <property type="evidence" value="ECO:0007669"/>
    <property type="project" value="InterPro"/>
</dbReference>
<sequence length="230" mass="25776">MFHALLDSDLPDYAKTTARLEHEAQTVIGGGIVTTAWALTQSVFYTLNDPAVHEKLLSELHQAIPDVTVSDAFAYEKLERLPLLGGCVKEGIRFSYGISGRLPRVLHEPIQYREYTIPAGTAISMSIRDVNFDESIYDELRKFSPERWTTINGPAMAVDGSSLESHFVTFGKGARMCLGINLAYMELYIVLAQIFRRLVLELHNTDETDIELAHDFFLPSPKLDSKGVRV</sequence>
<evidence type="ECO:0000256" key="3">
    <source>
        <dbReference type="ARBA" id="ARBA00023004"/>
    </source>
</evidence>
<dbReference type="InterPro" id="IPR036396">
    <property type="entry name" value="Cyt_P450_sf"/>
</dbReference>
<evidence type="ECO:0000256" key="1">
    <source>
        <dbReference type="ARBA" id="ARBA00001971"/>
    </source>
</evidence>
<comment type="caution">
    <text evidence="6">The sequence shown here is derived from an EMBL/GenBank/DDBJ whole genome shotgun (WGS) entry which is preliminary data.</text>
</comment>
<evidence type="ECO:0000256" key="2">
    <source>
        <dbReference type="ARBA" id="ARBA00022723"/>
    </source>
</evidence>
<keyword evidence="2 4" id="KW-0479">Metal-binding</keyword>
<keyword evidence="5" id="KW-0503">Monooxygenase</keyword>